<sequence>MSFPKKLNRIKAHETNQYANIDAIFFSVYGSIKQSSEQLRHLKIPKQDFNIFNINNQNFTFN</sequence>
<evidence type="ECO:0000313" key="2">
    <source>
        <dbReference type="Proteomes" id="UP000199306"/>
    </source>
</evidence>
<gene>
    <name evidence="1" type="ORF">SAMN04515674_11191</name>
</gene>
<protein>
    <submittedName>
        <fullName evidence="1">Uncharacterized protein</fullName>
    </submittedName>
</protein>
<dbReference type="STRING" id="1079859.SAMN04515674_11191"/>
<dbReference type="RefSeq" id="WP_092018474.1">
    <property type="nucleotide sequence ID" value="NZ_FOXH01000011.1"/>
</dbReference>
<dbReference type="EMBL" id="FOXH01000011">
    <property type="protein sequence ID" value="SFQ17029.1"/>
    <property type="molecule type" value="Genomic_DNA"/>
</dbReference>
<dbReference type="AlphaFoldDB" id="A0A1I5WBG1"/>
<name>A0A1I5WBG1_9BACT</name>
<proteinExistence type="predicted"/>
<keyword evidence="2" id="KW-1185">Reference proteome</keyword>
<dbReference type="Proteomes" id="UP000199306">
    <property type="component" value="Unassembled WGS sequence"/>
</dbReference>
<accession>A0A1I5WBG1</accession>
<organism evidence="1 2">
    <name type="scientific">Pseudarcicella hirudinis</name>
    <dbReference type="NCBI Taxonomy" id="1079859"/>
    <lineage>
        <taxon>Bacteria</taxon>
        <taxon>Pseudomonadati</taxon>
        <taxon>Bacteroidota</taxon>
        <taxon>Cytophagia</taxon>
        <taxon>Cytophagales</taxon>
        <taxon>Flectobacillaceae</taxon>
        <taxon>Pseudarcicella</taxon>
    </lineage>
</organism>
<evidence type="ECO:0000313" key="1">
    <source>
        <dbReference type="EMBL" id="SFQ17029.1"/>
    </source>
</evidence>
<reference evidence="1 2" key="1">
    <citation type="submission" date="2016-10" db="EMBL/GenBank/DDBJ databases">
        <authorList>
            <person name="de Groot N.N."/>
        </authorList>
    </citation>
    <scope>NUCLEOTIDE SEQUENCE [LARGE SCALE GENOMIC DNA]</scope>
    <source>
        <strain evidence="2">E92,LMG 26720,CCM 7988</strain>
    </source>
</reference>